<dbReference type="InterPro" id="IPR000100">
    <property type="entry name" value="RNase_P"/>
</dbReference>
<keyword evidence="5 7" id="KW-0378">Hydrolase</keyword>
<dbReference type="PANTHER" id="PTHR33992:SF1">
    <property type="entry name" value="RIBONUCLEASE P PROTEIN COMPONENT"/>
    <property type="match status" value="1"/>
</dbReference>
<proteinExistence type="inferred from homology"/>
<dbReference type="PROSITE" id="PS00648">
    <property type="entry name" value="RIBONUCLEASE_P"/>
    <property type="match status" value="1"/>
</dbReference>
<comment type="catalytic activity">
    <reaction evidence="7">
        <text>Endonucleolytic cleavage of RNA, removing 5'-extranucleotides from tRNA precursor.</text>
        <dbReference type="EC" id="3.1.26.5"/>
    </reaction>
</comment>
<keyword evidence="2 7" id="KW-0819">tRNA processing</keyword>
<evidence type="ECO:0000256" key="2">
    <source>
        <dbReference type="ARBA" id="ARBA00022694"/>
    </source>
</evidence>
<evidence type="ECO:0000256" key="8">
    <source>
        <dbReference type="NCBIfam" id="TIGR00188"/>
    </source>
</evidence>
<evidence type="ECO:0000256" key="4">
    <source>
        <dbReference type="ARBA" id="ARBA00022759"/>
    </source>
</evidence>
<dbReference type="Proteomes" id="UP000245021">
    <property type="component" value="Unassembled WGS sequence"/>
</dbReference>
<organism evidence="9 10">
    <name type="scientific">Lactococcus termiticola</name>
    <dbReference type="NCBI Taxonomy" id="2169526"/>
    <lineage>
        <taxon>Bacteria</taxon>
        <taxon>Bacillati</taxon>
        <taxon>Bacillota</taxon>
        <taxon>Bacilli</taxon>
        <taxon>Lactobacillales</taxon>
        <taxon>Streptococcaceae</taxon>
        <taxon>Lactococcus</taxon>
    </lineage>
</organism>
<dbReference type="OrthoDB" id="9810867at2"/>
<gene>
    <name evidence="7 9" type="primary">rnpA</name>
    <name evidence="9" type="ORF">NtB2_00948</name>
</gene>
<dbReference type="PANTHER" id="PTHR33992">
    <property type="entry name" value="RIBONUCLEASE P PROTEIN COMPONENT"/>
    <property type="match status" value="1"/>
</dbReference>
<keyword evidence="10" id="KW-1185">Reference proteome</keyword>
<dbReference type="GO" id="GO:0030677">
    <property type="term" value="C:ribonuclease P complex"/>
    <property type="evidence" value="ECO:0007669"/>
    <property type="project" value="TreeGrafter"/>
</dbReference>
<dbReference type="Gene3D" id="3.30.230.10">
    <property type="match status" value="1"/>
</dbReference>
<protein>
    <recommendedName>
        <fullName evidence="7 8">Ribonuclease P protein component</fullName>
        <shortName evidence="7">RNase P protein</shortName>
        <shortName evidence="7">RNaseP protein</shortName>
        <ecNumber evidence="7 8">3.1.26.5</ecNumber>
    </recommendedName>
    <alternativeName>
        <fullName evidence="7">Protein C5</fullName>
    </alternativeName>
</protein>
<keyword evidence="6 7" id="KW-0694">RNA-binding</keyword>
<dbReference type="AlphaFoldDB" id="A0A2R5HFH7"/>
<dbReference type="GO" id="GO:0001682">
    <property type="term" value="P:tRNA 5'-leader removal"/>
    <property type="evidence" value="ECO:0007669"/>
    <property type="project" value="UniProtKB-UniRule"/>
</dbReference>
<dbReference type="GO" id="GO:0000049">
    <property type="term" value="F:tRNA binding"/>
    <property type="evidence" value="ECO:0007669"/>
    <property type="project" value="UniProtKB-UniRule"/>
</dbReference>
<evidence type="ECO:0000256" key="3">
    <source>
        <dbReference type="ARBA" id="ARBA00022722"/>
    </source>
</evidence>
<sequence>MAIKKSYRVKRQKDFDQIFAAKDSFANRKFVVYKLKTGVPHYRVGLSVSKKLGNAVTRNRVKRLMRHALRSMEANIEAVDFVLIARPGVEALDFQAVQSNLKHLLKLSKIYHNGEKD</sequence>
<dbReference type="HAMAP" id="MF_00227">
    <property type="entry name" value="RNase_P"/>
    <property type="match status" value="1"/>
</dbReference>
<comment type="similarity">
    <text evidence="7">Belongs to the RnpA family.</text>
</comment>
<keyword evidence="4 7" id="KW-0255">Endonuclease</keyword>
<comment type="caution">
    <text evidence="9">The sequence shown here is derived from an EMBL/GenBank/DDBJ whole genome shotgun (WGS) entry which is preliminary data.</text>
</comment>
<dbReference type="NCBIfam" id="TIGR00188">
    <property type="entry name" value="rnpA"/>
    <property type="match status" value="1"/>
</dbReference>
<reference evidence="9 10" key="1">
    <citation type="journal article" date="2018" name="Genome Announc.">
        <title>Draft Genome Sequence of Lactococcus sp. Strain NtB2 (JCM 32569), Isolated from the Gut of the Higher Termite Nasutitermes takasagoensis.</title>
        <authorList>
            <person name="Noda S."/>
            <person name="Aihara C."/>
            <person name="Yuki M."/>
            <person name="Ohkuma M."/>
        </authorList>
    </citation>
    <scope>NUCLEOTIDE SEQUENCE [LARGE SCALE GENOMIC DNA]</scope>
    <source>
        <strain evidence="9 10">NtB2</strain>
    </source>
</reference>
<dbReference type="RefSeq" id="WP_109245793.1">
    <property type="nucleotide sequence ID" value="NZ_BFFO01000005.1"/>
</dbReference>
<evidence type="ECO:0000256" key="5">
    <source>
        <dbReference type="ARBA" id="ARBA00022801"/>
    </source>
</evidence>
<comment type="function">
    <text evidence="1 7">RNaseP catalyzes the removal of the 5'-leader sequence from pre-tRNA to produce the mature 5'-terminus. It can also cleave other RNA substrates such as 4.5S RNA. The protein component plays an auxiliary but essential role in vivo by binding to the 5'-leader sequence and broadening the substrate specificity of the ribozyme.</text>
</comment>
<evidence type="ECO:0000256" key="7">
    <source>
        <dbReference type="HAMAP-Rule" id="MF_00227"/>
    </source>
</evidence>
<dbReference type="EMBL" id="BFFO01000005">
    <property type="protein sequence ID" value="GBG96823.1"/>
    <property type="molecule type" value="Genomic_DNA"/>
</dbReference>
<dbReference type="FunFam" id="3.30.230.10:FF:000021">
    <property type="entry name" value="Ribonuclease P protein component"/>
    <property type="match status" value="1"/>
</dbReference>
<dbReference type="InterPro" id="IPR020539">
    <property type="entry name" value="RNase_P_CS"/>
</dbReference>
<dbReference type="EC" id="3.1.26.5" evidence="7 8"/>
<dbReference type="InterPro" id="IPR014721">
    <property type="entry name" value="Ribsml_uS5_D2-typ_fold_subgr"/>
</dbReference>
<evidence type="ECO:0000313" key="9">
    <source>
        <dbReference type="EMBL" id="GBG96823.1"/>
    </source>
</evidence>
<evidence type="ECO:0000313" key="10">
    <source>
        <dbReference type="Proteomes" id="UP000245021"/>
    </source>
</evidence>
<evidence type="ECO:0000256" key="1">
    <source>
        <dbReference type="ARBA" id="ARBA00002663"/>
    </source>
</evidence>
<name>A0A2R5HFH7_9LACT</name>
<dbReference type="InterPro" id="IPR020568">
    <property type="entry name" value="Ribosomal_Su5_D2-typ_SF"/>
</dbReference>
<evidence type="ECO:0000256" key="6">
    <source>
        <dbReference type="ARBA" id="ARBA00022884"/>
    </source>
</evidence>
<accession>A0A2R5HFH7</accession>
<dbReference type="GO" id="GO:0004526">
    <property type="term" value="F:ribonuclease P activity"/>
    <property type="evidence" value="ECO:0007669"/>
    <property type="project" value="UniProtKB-UniRule"/>
</dbReference>
<dbReference type="Pfam" id="PF00825">
    <property type="entry name" value="Ribonuclease_P"/>
    <property type="match status" value="1"/>
</dbReference>
<comment type="subunit">
    <text evidence="7">Consists of a catalytic RNA component (M1 or rnpB) and a protein subunit.</text>
</comment>
<keyword evidence="3 7" id="KW-0540">Nuclease</keyword>
<dbReference type="SUPFAM" id="SSF54211">
    <property type="entry name" value="Ribosomal protein S5 domain 2-like"/>
    <property type="match status" value="1"/>
</dbReference>
<dbReference type="GO" id="GO:0042781">
    <property type="term" value="F:3'-tRNA processing endoribonuclease activity"/>
    <property type="evidence" value="ECO:0007669"/>
    <property type="project" value="TreeGrafter"/>
</dbReference>